<sequence>MYGLKHLPLLALTLFSSGSFAKSTTIGLQTAKGSRSVSVPLDTCHLIDEDEVYTVFTSRYCRVFVGTVCNGRQTLLGKGEHSTEIPVPLGSVYCES</sequence>
<dbReference type="RefSeq" id="XP_033423145.1">
    <property type="nucleotide sequence ID" value="XM_033575127.1"/>
</dbReference>
<reference evidence="2 5" key="2">
    <citation type="submission" date="2019-08" db="EMBL/GenBank/DDBJ databases">
        <title>The genome sequence of a newly discovered highly antifungal drug resistant Aspergillus species, Aspergillus tanneri NIH 1004.</title>
        <authorList>
            <person name="Mounaud S."/>
            <person name="Singh I."/>
            <person name="Joardar V."/>
            <person name="Pakala S."/>
            <person name="Pakala S."/>
            <person name="Venepally P."/>
            <person name="Chung J.K."/>
            <person name="Losada L."/>
            <person name="Nierman W.C."/>
        </authorList>
    </citation>
    <scope>NUCLEOTIDE SEQUENCE [LARGE SCALE GENOMIC DNA]</scope>
    <source>
        <strain evidence="2 5">NIH1004</strain>
    </source>
</reference>
<keyword evidence="4" id="KW-1185">Reference proteome</keyword>
<dbReference type="EMBL" id="SOSA01000317">
    <property type="protein sequence ID" value="THC92666.1"/>
    <property type="molecule type" value="Genomic_DNA"/>
</dbReference>
<evidence type="ECO:0000313" key="4">
    <source>
        <dbReference type="Proteomes" id="UP000308092"/>
    </source>
</evidence>
<feature type="chain" id="PRO_5036122098" evidence="1">
    <location>
        <begin position="22"/>
        <end position="96"/>
    </location>
</feature>
<evidence type="ECO:0000313" key="3">
    <source>
        <dbReference type="EMBL" id="THC92666.1"/>
    </source>
</evidence>
<dbReference type="GeneID" id="54333259"/>
<protein>
    <submittedName>
        <fullName evidence="3">Uncharacterized protein</fullName>
    </submittedName>
</protein>
<accession>A0A4S3JBY6</accession>
<proteinExistence type="predicted"/>
<gene>
    <name evidence="2" type="ORF">ATNIH1004_010558</name>
    <name evidence="3" type="ORF">EYZ11_007868</name>
</gene>
<dbReference type="Proteomes" id="UP000324241">
    <property type="component" value="Unassembled WGS sequence"/>
</dbReference>
<reference evidence="3 4" key="1">
    <citation type="submission" date="2019-03" db="EMBL/GenBank/DDBJ databases">
        <title>The genome sequence of a newly discovered highly antifungal drug resistant Aspergillus species, Aspergillus tanneri NIH 1004.</title>
        <authorList>
            <person name="Mounaud S."/>
            <person name="Singh I."/>
            <person name="Joardar V."/>
            <person name="Pakala S."/>
            <person name="Pakala S."/>
            <person name="Venepally P."/>
            <person name="Hoover J."/>
            <person name="Nierman W."/>
            <person name="Chung J."/>
            <person name="Losada L."/>
        </authorList>
    </citation>
    <scope>NUCLEOTIDE SEQUENCE [LARGE SCALE GENOMIC DNA]</scope>
    <source>
        <strain evidence="3 4">NIH1004</strain>
    </source>
</reference>
<keyword evidence="1" id="KW-0732">Signal</keyword>
<dbReference type="VEuPathDB" id="FungiDB:EYZ11_007868"/>
<evidence type="ECO:0000256" key="1">
    <source>
        <dbReference type="SAM" id="SignalP"/>
    </source>
</evidence>
<evidence type="ECO:0000313" key="5">
    <source>
        <dbReference type="Proteomes" id="UP000324241"/>
    </source>
</evidence>
<dbReference type="EMBL" id="QUQM01000005">
    <property type="protein sequence ID" value="KAA8643784.1"/>
    <property type="molecule type" value="Genomic_DNA"/>
</dbReference>
<comment type="caution">
    <text evidence="3">The sequence shown here is derived from an EMBL/GenBank/DDBJ whole genome shotgun (WGS) entry which is preliminary data.</text>
</comment>
<evidence type="ECO:0000313" key="2">
    <source>
        <dbReference type="EMBL" id="KAA8643784.1"/>
    </source>
</evidence>
<dbReference type="Proteomes" id="UP000308092">
    <property type="component" value="Unassembled WGS sequence"/>
</dbReference>
<dbReference type="AlphaFoldDB" id="A0A4S3JBY6"/>
<feature type="signal peptide" evidence="1">
    <location>
        <begin position="1"/>
        <end position="21"/>
    </location>
</feature>
<dbReference type="OrthoDB" id="4291851at2759"/>
<organism evidence="3 4">
    <name type="scientific">Aspergillus tanneri</name>
    <dbReference type="NCBI Taxonomy" id="1220188"/>
    <lineage>
        <taxon>Eukaryota</taxon>
        <taxon>Fungi</taxon>
        <taxon>Dikarya</taxon>
        <taxon>Ascomycota</taxon>
        <taxon>Pezizomycotina</taxon>
        <taxon>Eurotiomycetes</taxon>
        <taxon>Eurotiomycetidae</taxon>
        <taxon>Eurotiales</taxon>
        <taxon>Aspergillaceae</taxon>
        <taxon>Aspergillus</taxon>
        <taxon>Aspergillus subgen. Circumdati</taxon>
    </lineage>
</organism>
<name>A0A4S3JBY6_9EURO</name>